<dbReference type="Gene3D" id="1.10.30.50">
    <property type="match status" value="1"/>
</dbReference>
<dbReference type="CDD" id="cd00085">
    <property type="entry name" value="HNHc"/>
    <property type="match status" value="1"/>
</dbReference>
<accession>I4YTB0</accession>
<dbReference type="EMBL" id="JH660645">
    <property type="protein sequence ID" value="EIM27202.1"/>
    <property type="molecule type" value="Genomic_DNA"/>
</dbReference>
<dbReference type="HOGENOM" id="CLU_069793_0_0_5"/>
<proteinExistence type="predicted"/>
<dbReference type="AlphaFoldDB" id="I4YTB0"/>
<dbReference type="InterPro" id="IPR003615">
    <property type="entry name" value="HNH_nuc"/>
</dbReference>
<evidence type="ECO:0000313" key="2">
    <source>
        <dbReference type="EMBL" id="EIM27202.1"/>
    </source>
</evidence>
<dbReference type="Proteomes" id="UP000003947">
    <property type="component" value="Unassembled WGS sequence"/>
</dbReference>
<sequence length="375" mass="41902">MNGWYLFDELAAAPRAGIPPPKQTRIYKSAVPTFLTSTPSLEDNWRAVILFGRNTASYKFALGQALLSLGKNQDDVVRLDELATPYARALCDHLKQAPKQGTFQKSTFLQECQRWIDRVYSDDQLRDATVKHGFGDVLDAFHNLGGGRESVRFFHKEQRPQKGIRLTSEFFRLANEGIAPDLEREVEGRWRLVETAWEAGVSVPLIETDDQGERLIALFGEEEQGLNQPRRVSVTSSRDALNGYQKGHCFYCFAQIGITAGANDLADVDHVFPHVLGPRLPGNVNGIWNLVLACRDCNRGVSGKSDLVPALELVERLHTRNEFLIGSKHPLGETIVRQTGKSASARADFLQKCFNAAITNRIATWKPIIRATPVF</sequence>
<feature type="domain" description="HNH nuclease" evidence="1">
    <location>
        <begin position="236"/>
        <end position="299"/>
    </location>
</feature>
<organism evidence="2 3">
    <name type="scientific">Microvirga lotononidis</name>
    <dbReference type="NCBI Taxonomy" id="864069"/>
    <lineage>
        <taxon>Bacteria</taxon>
        <taxon>Pseudomonadati</taxon>
        <taxon>Pseudomonadota</taxon>
        <taxon>Alphaproteobacteria</taxon>
        <taxon>Hyphomicrobiales</taxon>
        <taxon>Methylobacteriaceae</taxon>
        <taxon>Microvirga</taxon>
    </lineage>
</organism>
<dbReference type="PATRIC" id="fig|864069.3.peg.4082"/>
<dbReference type="RefSeq" id="WP_009763252.1">
    <property type="nucleotide sequence ID" value="NZ_CP141048.1"/>
</dbReference>
<dbReference type="eggNOG" id="COG1403">
    <property type="taxonomic scope" value="Bacteria"/>
</dbReference>
<name>I4YTB0_9HYPH</name>
<reference evidence="2 3" key="1">
    <citation type="submission" date="2012-02" db="EMBL/GenBank/DDBJ databases">
        <title>Improved High-Quality Draft sequence of Microvirga sp. WSM3557.</title>
        <authorList>
            <consortium name="US DOE Joint Genome Institute"/>
            <person name="Lucas S."/>
            <person name="Han J."/>
            <person name="Lapidus A."/>
            <person name="Cheng J.-F."/>
            <person name="Goodwin L."/>
            <person name="Pitluck S."/>
            <person name="Peters L."/>
            <person name="Zhang X."/>
            <person name="Detter J.C."/>
            <person name="Han C."/>
            <person name="Tapia R."/>
            <person name="Land M."/>
            <person name="Hauser L."/>
            <person name="Kyrpides N."/>
            <person name="Ivanova N."/>
            <person name="Pagani I."/>
            <person name="Brau L."/>
            <person name="Yates R."/>
            <person name="O'Hara G."/>
            <person name="Rui T."/>
            <person name="Howieson J."/>
            <person name="Reeve W."/>
            <person name="Woyke T."/>
        </authorList>
    </citation>
    <scope>NUCLEOTIDE SEQUENCE [LARGE SCALE GENOMIC DNA]</scope>
    <source>
        <strain evidence="2 3">WSM3557</strain>
    </source>
</reference>
<evidence type="ECO:0000313" key="3">
    <source>
        <dbReference type="Proteomes" id="UP000003947"/>
    </source>
</evidence>
<protein>
    <recommendedName>
        <fullName evidence="1">HNH nuclease domain-containing protein</fullName>
    </recommendedName>
</protein>
<gene>
    <name evidence="2" type="ORF">MicloDRAFT_00037590</name>
</gene>
<dbReference type="SMART" id="SM00507">
    <property type="entry name" value="HNHc"/>
    <property type="match status" value="1"/>
</dbReference>
<keyword evidence="3" id="KW-1185">Reference proteome</keyword>
<evidence type="ECO:0000259" key="1">
    <source>
        <dbReference type="SMART" id="SM00507"/>
    </source>
</evidence>
<dbReference type="STRING" id="864069.MicloDRAFT_00037590"/>